<accession>A0ABY5HC79</accession>
<keyword evidence="2" id="KW-1185">Reference proteome</keyword>
<reference evidence="1" key="1">
    <citation type="submission" date="2021-04" db="EMBL/GenBank/DDBJ databases">
        <title>Oceanospirillales bacteria with DddD are important DMSP degraders in coastal seawater.</title>
        <authorList>
            <person name="Liu J."/>
        </authorList>
    </citation>
    <scope>NUCLEOTIDE SEQUENCE</scope>
    <source>
        <strain evidence="1">D13-4</strain>
    </source>
</reference>
<gene>
    <name evidence="1" type="ORF">KDW96_04550</name>
</gene>
<sequence length="869" mass="96144">MISRRTWLRLSCLLLVLALLGGYAYLSWGRLLERQHIQRFDWHTPRLTPDGLSLRRLELQQQSPAGTLQLQIVGLQLGWRDFSLEPPFWQQVRIERLALQWRPAAERAETAEQAPPLDFQALGQLLAALPRSLVVEELLADLPCAKGHCELRGDLHQTRTASAGTQLEMQLQRQGGDSQLSVNAQLHTDADTLELQLALALDQRPQLSLHSSLQRTADGQQWHGELAAPTLNESAVLRTWLEDWAPLPELSLPGAPSAAQLSASWQLQLPQGAPDLDLLRRASGRLSASGTLPEPWPIPGLGQLQGEFSLALLGLDGHWRAEQLAADLTVQQPLADWQRTLPATLRSDSLQLRIEASESQDVLADKLTERALPLAIHLRGQGSTPFELRAQLALTNAPPWAAQLTAAQLDISSPRLDLADWQARKLKASLQFEGYLDAEQLSLDLLKGSQLNLERLTGSDLQLKRLRADLAGLQLQAQLQDGAAEEWRLEGPLGLRARRLAHPALITQGWRWQGRLKAIEEQIELNGRVSADSDLQLPVQLSYDGNRGLHAHAQLPELFLRAGNPLAKTLAHWPALLELNRGRLSASAVLNLPPNQATALKLDLTAKGLAGIYDRAALSGLDARAQVNLARGELRVTLAELRLKEANPGVPVGPLQLRADYRAPIAQLDRGLLELHQAQAGLMGGTVRVAPDRWRLERIPLLVPLELRGLQLNRLFTLYPAEGLAGTGIFDGQLPLHLSTEGIQVERGRIAARTPGGRLQLRSERIRALGSSNPTMQLVTQSLEDFHFTTLRSQVDYDPQGKLLLTMRLEGQNPAIEQGRPIHFNINLEEDIPSLLASLQLTDKVNEIIRRRVQQRILERNANAAPKEP</sequence>
<evidence type="ECO:0000313" key="1">
    <source>
        <dbReference type="EMBL" id="UTW08601.1"/>
    </source>
</evidence>
<dbReference type="InterPro" id="IPR021730">
    <property type="entry name" value="YdbH"/>
</dbReference>
<dbReference type="RefSeq" id="WP_255839246.1">
    <property type="nucleotide sequence ID" value="NZ_CP073346.1"/>
</dbReference>
<proteinExistence type="predicted"/>
<evidence type="ECO:0000313" key="2">
    <source>
        <dbReference type="Proteomes" id="UP001059672"/>
    </source>
</evidence>
<name>A0ABY5HC79_9PSED</name>
<protein>
    <submittedName>
        <fullName evidence="1">YdbH domain-containing protein</fullName>
    </submittedName>
</protein>
<organism evidence="1 2">
    <name type="scientific">Pseudomonas benzenivorans</name>
    <dbReference type="NCBI Taxonomy" id="556533"/>
    <lineage>
        <taxon>Bacteria</taxon>
        <taxon>Pseudomonadati</taxon>
        <taxon>Pseudomonadota</taxon>
        <taxon>Gammaproteobacteria</taxon>
        <taxon>Pseudomonadales</taxon>
        <taxon>Pseudomonadaceae</taxon>
        <taxon>Pseudomonas</taxon>
    </lineage>
</organism>
<dbReference type="Pfam" id="PF11739">
    <property type="entry name" value="YdbH-like"/>
    <property type="match status" value="1"/>
</dbReference>
<dbReference type="Proteomes" id="UP001059672">
    <property type="component" value="Chromosome"/>
</dbReference>
<dbReference type="EMBL" id="CP073346">
    <property type="protein sequence ID" value="UTW08601.1"/>
    <property type="molecule type" value="Genomic_DNA"/>
</dbReference>